<gene>
    <name evidence="2" type="ORF">S03H2_23271</name>
</gene>
<feature type="domain" description="Cyclic-phosphate processing Receiver" evidence="1">
    <location>
        <begin position="5"/>
        <end position="101"/>
    </location>
</feature>
<reference evidence="2" key="1">
    <citation type="journal article" date="2014" name="Front. Microbiol.">
        <title>High frequency of phylogenetically diverse reductive dehalogenase-homologous genes in deep subseafloor sedimentary metagenomes.</title>
        <authorList>
            <person name="Kawai M."/>
            <person name="Futagami T."/>
            <person name="Toyoda A."/>
            <person name="Takaki Y."/>
            <person name="Nishi S."/>
            <person name="Hori S."/>
            <person name="Arai W."/>
            <person name="Tsubouchi T."/>
            <person name="Morono Y."/>
            <person name="Uchiyama I."/>
            <person name="Ito T."/>
            <person name="Fujiyama A."/>
            <person name="Inagaki F."/>
            <person name="Takami H."/>
        </authorList>
    </citation>
    <scope>NUCLEOTIDE SEQUENCE</scope>
    <source>
        <strain evidence="2">Expedition CK06-06</strain>
    </source>
</reference>
<dbReference type="Gene3D" id="3.40.50.2300">
    <property type="match status" value="1"/>
</dbReference>
<evidence type="ECO:0000259" key="1">
    <source>
        <dbReference type="Pfam" id="PF20274"/>
    </source>
</evidence>
<dbReference type="Pfam" id="PF20274">
    <property type="entry name" value="cREC_REC"/>
    <property type="match status" value="1"/>
</dbReference>
<dbReference type="InterPro" id="IPR046909">
    <property type="entry name" value="cREC_REC"/>
</dbReference>
<proteinExistence type="predicted"/>
<evidence type="ECO:0000313" key="2">
    <source>
        <dbReference type="EMBL" id="GAH43886.1"/>
    </source>
</evidence>
<accession>X1FE19</accession>
<sequence length="145" mass="16773">MNILILEDDENRNALFRKNLAPLSIEIRDDVKELKTLLLNKKWDVLFLDHDLGGEVFVDSNREDTGSEVARWLNENPERLPNMIFIHTMNPDGQINMKKLLPSAFVLPFAWTKVDTELLQDDNAINVFKEMAKGQSSRLEMYGKL</sequence>
<comment type="caution">
    <text evidence="2">The sequence shown here is derived from an EMBL/GenBank/DDBJ whole genome shotgun (WGS) entry which is preliminary data.</text>
</comment>
<dbReference type="EMBL" id="BARU01012688">
    <property type="protein sequence ID" value="GAH43886.1"/>
    <property type="molecule type" value="Genomic_DNA"/>
</dbReference>
<name>X1FE19_9ZZZZ</name>
<dbReference type="InterPro" id="IPR011006">
    <property type="entry name" value="CheY-like_superfamily"/>
</dbReference>
<protein>
    <recommendedName>
        <fullName evidence="1">Cyclic-phosphate processing Receiver domain-containing protein</fullName>
    </recommendedName>
</protein>
<dbReference type="AlphaFoldDB" id="X1FE19"/>
<dbReference type="SUPFAM" id="SSF52172">
    <property type="entry name" value="CheY-like"/>
    <property type="match status" value="1"/>
</dbReference>
<organism evidence="2">
    <name type="scientific">marine sediment metagenome</name>
    <dbReference type="NCBI Taxonomy" id="412755"/>
    <lineage>
        <taxon>unclassified sequences</taxon>
        <taxon>metagenomes</taxon>
        <taxon>ecological metagenomes</taxon>
    </lineage>
</organism>